<name>A0A1Y6MCI9_9GAMM</name>
<evidence type="ECO:0000313" key="2">
    <source>
        <dbReference type="EMBL" id="SMY34293.1"/>
    </source>
</evidence>
<dbReference type="EMBL" id="FYAJ01000002">
    <property type="protein sequence ID" value="SMY34293.1"/>
    <property type="molecule type" value="Genomic_DNA"/>
</dbReference>
<feature type="region of interest" description="Disordered" evidence="1">
    <location>
        <begin position="344"/>
        <end position="372"/>
    </location>
</feature>
<dbReference type="Proteomes" id="UP000195719">
    <property type="component" value="Unassembled WGS sequence"/>
</dbReference>
<evidence type="ECO:0008006" key="4">
    <source>
        <dbReference type="Google" id="ProtNLM"/>
    </source>
</evidence>
<gene>
    <name evidence="2" type="ORF">PAND9192_01257</name>
</gene>
<evidence type="ECO:0000313" key="3">
    <source>
        <dbReference type="Proteomes" id="UP000195719"/>
    </source>
</evidence>
<organism evidence="2 3">
    <name type="scientific">Photobacterium andalusiense</name>
    <dbReference type="NCBI Taxonomy" id="2204296"/>
    <lineage>
        <taxon>Bacteria</taxon>
        <taxon>Pseudomonadati</taxon>
        <taxon>Pseudomonadota</taxon>
        <taxon>Gammaproteobacteria</taxon>
        <taxon>Vibrionales</taxon>
        <taxon>Vibrionaceae</taxon>
        <taxon>Photobacterium</taxon>
    </lineage>
</organism>
<protein>
    <recommendedName>
        <fullName evidence="4">Lambda-like tail fibre protein N-terminal domain-containing protein</fullName>
    </recommendedName>
</protein>
<evidence type="ECO:0000256" key="1">
    <source>
        <dbReference type="SAM" id="MobiDB-lite"/>
    </source>
</evidence>
<accession>A0A1Y6MCI9</accession>
<reference evidence="3" key="1">
    <citation type="submission" date="2017-06" db="EMBL/GenBank/DDBJ databases">
        <authorList>
            <person name="Rodrigo-Torres L."/>
            <person name="Arahal R.D."/>
            <person name="Lucena T."/>
        </authorList>
    </citation>
    <scope>NUCLEOTIDE SEQUENCE [LARGE SCALE GENOMIC DNA]</scope>
    <source>
        <strain evidence="3">CECT 9192</strain>
    </source>
</reference>
<dbReference type="RefSeq" id="WP_087853034.1">
    <property type="nucleotide sequence ID" value="NZ_FYAJ01000002.1"/>
</dbReference>
<keyword evidence="3" id="KW-1185">Reference proteome</keyword>
<feature type="compositionally biased region" description="Polar residues" evidence="1">
    <location>
        <begin position="353"/>
        <end position="372"/>
    </location>
</feature>
<dbReference type="AlphaFoldDB" id="A0A1Y6MCI9"/>
<sequence>MIVFGILRDLANRPIANGLLQIVATSTTNSVFIGSTVYMKADSRGYYQFELLPGTYSLYVQPSKQSDVEYLGETVVTDNTPDGSLNSLVGITVPVLPKLVQQTVDAANRAALSARDIERNIELTHTLTINIDNKVTEVEVKAQQIDVLVQSVTDSITQINQALSSSQQVKADTLGLYDAARIIQSDIYDVQQQVLAFKNKAESFSDSATSSLQKAKLAAEMAVLSERNTAAKSQQTFNFMQLAKQYRDETIKSVRQSQEVLKQFELFRGFFNEKLNDIVQIEAQIETHVINANRSQQASKQSQLAAKKSEDNALISVLQVAQEVGRAKAVMRVDIVNDAKNQADRSYQEAERAQSSAQLSQTAKESAQQSANDALVTKQQVLERGADVEHSQQQIQEQVDISARHIQLAQHSAVVAGESATVATQKANVAIQQVNIAKQQAANALVSANNAELSADAAQSSAAIALDKSNVSTEKAVSVSLGLSQTLTAKETAVEAARRAELAAASLSGAMLEQGGIDLSSGIAPSPLIDINGEKRACFWKVTVAGTVNGIEYGIDDSLVYSASMDAYYKIDNTESVTSINGKRGVVLLSKADVDLEHVPNTVHTIEVNANSVPVRDNNGDIQARLFSSGFTNQSSFSGALAFRIDNVADSYIRFCSNQGAIRQWLETYSKEESDARYIRAQDIDSVGSNESPQFSGKVTIEGLDNDGNVTSEIQLYAKSGGGHTHPIPMINHNDGYDNDGMMYKYNNIFAGAMTYEFLKSLPITVDGNVDKYVRIATVYIPQNGSTAEIEIIGGSGFYVNSYHQCDHNRIIIRSGNGNPAGVTCVVYSHTSHDERFFTKVYTHNIARDWFDVYLFVVNPFANQLIFKFNTSNGSYIKANLGRKVLTYPPSSSQKGRIYQYTYTQDDIN</sequence>
<proteinExistence type="predicted"/>